<organism evidence="6 7">
    <name type="scientific">Heyndrickxia coagulans</name>
    <name type="common">Weizmannia coagulans</name>
    <dbReference type="NCBI Taxonomy" id="1398"/>
    <lineage>
        <taxon>Bacteria</taxon>
        <taxon>Bacillati</taxon>
        <taxon>Bacillota</taxon>
        <taxon>Bacilli</taxon>
        <taxon>Bacillales</taxon>
        <taxon>Bacillaceae</taxon>
        <taxon>Heyndrickxia</taxon>
    </lineage>
</organism>
<evidence type="ECO:0000313" key="6">
    <source>
        <dbReference type="EMBL" id="KWZ83000.1"/>
    </source>
</evidence>
<dbReference type="Pfam" id="PF01497">
    <property type="entry name" value="Peripla_BP_2"/>
    <property type="match status" value="1"/>
</dbReference>
<dbReference type="PATRIC" id="fig|1398.22.peg.1495"/>
<keyword evidence="3" id="KW-0813">Transport</keyword>
<dbReference type="InterPro" id="IPR033870">
    <property type="entry name" value="FatB"/>
</dbReference>
<dbReference type="GO" id="GO:1901678">
    <property type="term" value="P:iron coordination entity transport"/>
    <property type="evidence" value="ECO:0007669"/>
    <property type="project" value="UniProtKB-ARBA"/>
</dbReference>
<dbReference type="GO" id="GO:0005886">
    <property type="term" value="C:plasma membrane"/>
    <property type="evidence" value="ECO:0007669"/>
    <property type="project" value="UniProtKB-SubCell"/>
</dbReference>
<keyword evidence="4" id="KW-0732">Signal</keyword>
<dbReference type="GO" id="GO:0030288">
    <property type="term" value="C:outer membrane-bounded periplasmic space"/>
    <property type="evidence" value="ECO:0007669"/>
    <property type="project" value="TreeGrafter"/>
</dbReference>
<dbReference type="PROSITE" id="PS50983">
    <property type="entry name" value="FE_B12_PBP"/>
    <property type="match status" value="1"/>
</dbReference>
<evidence type="ECO:0000259" key="5">
    <source>
        <dbReference type="PROSITE" id="PS50983"/>
    </source>
</evidence>
<evidence type="ECO:0000256" key="4">
    <source>
        <dbReference type="ARBA" id="ARBA00022729"/>
    </source>
</evidence>
<comment type="caution">
    <text evidence="6">The sequence shown here is derived from an EMBL/GenBank/DDBJ whole genome shotgun (WGS) entry which is preliminary data.</text>
</comment>
<protein>
    <submittedName>
        <fullName evidence="6">Periplasmic binding protein</fullName>
    </submittedName>
</protein>
<evidence type="ECO:0000313" key="7">
    <source>
        <dbReference type="Proteomes" id="UP000070376"/>
    </source>
</evidence>
<comment type="similarity">
    <text evidence="2">Belongs to the bacterial solute-binding protein 8 family.</text>
</comment>
<feature type="domain" description="Fe/B12 periplasmic-binding" evidence="5">
    <location>
        <begin position="60"/>
        <end position="318"/>
    </location>
</feature>
<dbReference type="InterPro" id="IPR051313">
    <property type="entry name" value="Bact_iron-sidero_bind"/>
</dbReference>
<evidence type="ECO:0000256" key="2">
    <source>
        <dbReference type="ARBA" id="ARBA00008814"/>
    </source>
</evidence>
<dbReference type="FunFam" id="3.40.50.1980:FF:000012">
    <property type="entry name" value="Iron ABC transporter substrate-binding protein"/>
    <property type="match status" value="1"/>
</dbReference>
<dbReference type="PANTHER" id="PTHR30532">
    <property type="entry name" value="IRON III DICITRATE-BINDING PERIPLASMIC PROTEIN"/>
    <property type="match status" value="1"/>
</dbReference>
<gene>
    <name evidence="6" type="ORF">HMPREF3213_01485</name>
</gene>
<dbReference type="EMBL" id="LRPN01000047">
    <property type="protein sequence ID" value="KWZ83000.1"/>
    <property type="molecule type" value="Genomic_DNA"/>
</dbReference>
<dbReference type="SUPFAM" id="SSF53807">
    <property type="entry name" value="Helical backbone' metal receptor"/>
    <property type="match status" value="1"/>
</dbReference>
<dbReference type="InterPro" id="IPR002491">
    <property type="entry name" value="ABC_transptr_periplasmic_BD"/>
</dbReference>
<evidence type="ECO:0000256" key="3">
    <source>
        <dbReference type="ARBA" id="ARBA00022448"/>
    </source>
</evidence>
<dbReference type="Gene3D" id="3.40.50.1980">
    <property type="entry name" value="Nitrogenase molybdenum iron protein domain"/>
    <property type="match status" value="2"/>
</dbReference>
<dbReference type="Proteomes" id="UP000070376">
    <property type="component" value="Unassembled WGS sequence"/>
</dbReference>
<sequence length="318" mass="34925">MKRGFEMRKRYLAGVMILLLAVFAAGCGTKESAGGSSASSKKITVKHELGTTKVPENPKKVVVFDFGVLDSMDKLGIKVTGVPQDNLPPYLKKYKSSKYENVGGVMEPDFDKISEIHPDLIIISGRQRDNYKEFKKIAPTVYMGLDTTKYMDSFKQNMKTLGKIFNKENAVKKQLADIDDSINSLHAKAEKVNGKALIVLTTGGKVSAFGPGSRFGLIHDVFGVPAADKNIKASIHGQNVSFEYIMKTNPDYLFVIDRDAAIGQGGNAKSVIENDLVKKTNAYKNKHIVYLDPGYWYLSGGGLVSVSEMVKEVRNAID</sequence>
<evidence type="ECO:0000256" key="1">
    <source>
        <dbReference type="ARBA" id="ARBA00004193"/>
    </source>
</evidence>
<dbReference type="PANTHER" id="PTHR30532:SF28">
    <property type="entry name" value="PETROBACTIN-BINDING PROTEIN YCLQ"/>
    <property type="match status" value="1"/>
</dbReference>
<reference evidence="7" key="1">
    <citation type="submission" date="2016-01" db="EMBL/GenBank/DDBJ databases">
        <authorList>
            <person name="Mitreva M."/>
            <person name="Pepin K.H."/>
            <person name="Mihindukulasuriya K.A."/>
            <person name="Fulton R."/>
            <person name="Fronick C."/>
            <person name="O'Laughlin M."/>
            <person name="Miner T."/>
            <person name="Herter B."/>
            <person name="Rosa B.A."/>
            <person name="Cordes M."/>
            <person name="Tomlinson C."/>
            <person name="Wollam A."/>
            <person name="Palsikar V.B."/>
            <person name="Mardis E.R."/>
            <person name="Wilson R.K."/>
        </authorList>
    </citation>
    <scope>NUCLEOTIDE SEQUENCE [LARGE SCALE GENOMIC DNA]</scope>
    <source>
        <strain evidence="7">GED7749B</strain>
    </source>
</reference>
<proteinExistence type="inferred from homology"/>
<name>A0A133KUK6_HEYCO</name>
<dbReference type="CDD" id="cd01140">
    <property type="entry name" value="FatB"/>
    <property type="match status" value="1"/>
</dbReference>
<dbReference type="PROSITE" id="PS51257">
    <property type="entry name" value="PROKAR_LIPOPROTEIN"/>
    <property type="match status" value="1"/>
</dbReference>
<comment type="subcellular location">
    <subcellularLocation>
        <location evidence="1">Cell membrane</location>
        <topology evidence="1">Lipid-anchor</topology>
    </subcellularLocation>
</comment>
<dbReference type="AlphaFoldDB" id="A0A133KUK6"/>
<accession>A0A133KUK6</accession>